<reference evidence="1" key="1">
    <citation type="journal article" date="2020" name="Fungal Divers.">
        <title>Resolving the Mortierellaceae phylogeny through synthesis of multi-gene phylogenetics and phylogenomics.</title>
        <authorList>
            <person name="Vandepol N."/>
            <person name="Liber J."/>
            <person name="Desiro A."/>
            <person name="Na H."/>
            <person name="Kennedy M."/>
            <person name="Barry K."/>
            <person name="Grigoriev I.V."/>
            <person name="Miller A.N."/>
            <person name="O'Donnell K."/>
            <person name="Stajich J.E."/>
            <person name="Bonito G."/>
        </authorList>
    </citation>
    <scope>NUCLEOTIDE SEQUENCE</scope>
    <source>
        <strain evidence="1">BC1065</strain>
    </source>
</reference>
<dbReference type="PANTHER" id="PTHR10285">
    <property type="entry name" value="URIDINE KINASE"/>
    <property type="match status" value="1"/>
</dbReference>
<dbReference type="AlphaFoldDB" id="A0A9P6U693"/>
<organism evidence="1 2">
    <name type="scientific">Actinomortierella ambigua</name>
    <dbReference type="NCBI Taxonomy" id="1343610"/>
    <lineage>
        <taxon>Eukaryota</taxon>
        <taxon>Fungi</taxon>
        <taxon>Fungi incertae sedis</taxon>
        <taxon>Mucoromycota</taxon>
        <taxon>Mortierellomycotina</taxon>
        <taxon>Mortierellomycetes</taxon>
        <taxon>Mortierellales</taxon>
        <taxon>Mortierellaceae</taxon>
        <taxon>Actinomortierella</taxon>
    </lineage>
</organism>
<dbReference type="GO" id="GO:0016301">
    <property type="term" value="F:kinase activity"/>
    <property type="evidence" value="ECO:0007669"/>
    <property type="project" value="UniProtKB-KW"/>
</dbReference>
<dbReference type="InterPro" id="IPR027417">
    <property type="entry name" value="P-loop_NTPase"/>
</dbReference>
<dbReference type="EMBL" id="JAAAJB010000190">
    <property type="protein sequence ID" value="KAG0262337.1"/>
    <property type="molecule type" value="Genomic_DNA"/>
</dbReference>
<keyword evidence="2" id="KW-1185">Reference proteome</keyword>
<name>A0A9P6U693_9FUNG</name>
<keyword evidence="1" id="KW-0418">Kinase</keyword>
<comment type="caution">
    <text evidence="1">The sequence shown here is derived from an EMBL/GenBank/DDBJ whole genome shotgun (WGS) entry which is preliminary data.</text>
</comment>
<dbReference type="CDD" id="cd02024">
    <property type="entry name" value="NRK1"/>
    <property type="match status" value="1"/>
</dbReference>
<dbReference type="Gene3D" id="3.40.50.300">
    <property type="entry name" value="P-loop containing nucleotide triphosphate hydrolases"/>
    <property type="match status" value="1"/>
</dbReference>
<evidence type="ECO:0000313" key="1">
    <source>
        <dbReference type="EMBL" id="KAG0262337.1"/>
    </source>
</evidence>
<accession>A0A9P6U693</accession>
<proteinExistence type="predicted"/>
<evidence type="ECO:0000313" key="2">
    <source>
        <dbReference type="Proteomes" id="UP000807716"/>
    </source>
</evidence>
<sequence>MAHDQRNTVVVGLSGPSSGGKTTISRYLRSILPNAVILHQDDFYIAEAELPLDPRTGLANWDCAEAINFEAMVNVLEHLKGHSGQFPIGFESKEDQNLVGAKEHGAPVAPHVLDALRIKVLQVVDQKRQQSPASEDPVYLIVDGFLLYANERLRNAIDVRLFITASYAVLKERRESRKGYVTMEGYWEDPPGYFDDIVWPNYLDCNKPFIGLTNAVVKGELSGEYDDPHPKNATLRLDQTTQGIDIISTDKVSIETMVIHAIDLLVKRLKQL</sequence>
<dbReference type="OrthoDB" id="10041966at2759"/>
<keyword evidence="1" id="KW-0808">Transferase</keyword>
<dbReference type="Proteomes" id="UP000807716">
    <property type="component" value="Unassembled WGS sequence"/>
</dbReference>
<dbReference type="SUPFAM" id="SSF52540">
    <property type="entry name" value="P-loop containing nucleoside triphosphate hydrolases"/>
    <property type="match status" value="1"/>
</dbReference>
<protein>
    <submittedName>
        <fullName evidence="1">Ribosylnicotinamide kinase</fullName>
    </submittedName>
</protein>
<gene>
    <name evidence="1" type="primary">NRK1</name>
    <name evidence="1" type="ORF">DFQ27_002408</name>
</gene>